<gene>
    <name evidence="2" type="ORF">D1223_12030</name>
</gene>
<feature type="transmembrane region" description="Helical" evidence="1">
    <location>
        <begin position="186"/>
        <end position="205"/>
    </location>
</feature>
<evidence type="ECO:0000256" key="1">
    <source>
        <dbReference type="SAM" id="Phobius"/>
    </source>
</evidence>
<dbReference type="Proteomes" id="UP000266385">
    <property type="component" value="Unassembled WGS sequence"/>
</dbReference>
<feature type="transmembrane region" description="Helical" evidence="1">
    <location>
        <begin position="70"/>
        <end position="90"/>
    </location>
</feature>
<dbReference type="RefSeq" id="WP_119376671.1">
    <property type="nucleotide sequence ID" value="NZ_QWFX01000013.1"/>
</dbReference>
<keyword evidence="1" id="KW-1133">Transmembrane helix</keyword>
<keyword evidence="1" id="KW-0472">Membrane</keyword>
<dbReference type="EMBL" id="QWFX01000013">
    <property type="protein sequence ID" value="RIJ28136.1"/>
    <property type="molecule type" value="Genomic_DNA"/>
</dbReference>
<feature type="transmembrane region" description="Helical" evidence="1">
    <location>
        <begin position="441"/>
        <end position="466"/>
    </location>
</feature>
<keyword evidence="1" id="KW-0812">Transmembrane</keyword>
<accession>A0A399R997</accession>
<feature type="transmembrane region" description="Helical" evidence="1">
    <location>
        <begin position="238"/>
        <end position="260"/>
    </location>
</feature>
<dbReference type="PANTHER" id="PTHR32024:SF2">
    <property type="entry name" value="TRK SYSTEM POTASSIUM UPTAKE PROTEIN TRKG-RELATED"/>
    <property type="match status" value="1"/>
</dbReference>
<dbReference type="OrthoDB" id="7629000at2"/>
<feature type="transmembrane region" description="Helical" evidence="1">
    <location>
        <begin position="272"/>
        <end position="302"/>
    </location>
</feature>
<feature type="transmembrane region" description="Helical" evidence="1">
    <location>
        <begin position="383"/>
        <end position="405"/>
    </location>
</feature>
<dbReference type="PANTHER" id="PTHR32024">
    <property type="entry name" value="TRK SYSTEM POTASSIUM UPTAKE PROTEIN TRKG-RELATED"/>
    <property type="match status" value="1"/>
</dbReference>
<reference evidence="2 3" key="1">
    <citation type="submission" date="2018-08" db="EMBL/GenBank/DDBJ databases">
        <title>Henriciella mobilis sp. nov., isolated from seawater.</title>
        <authorList>
            <person name="Cheng H."/>
            <person name="Wu Y.-H."/>
            <person name="Xu X.-W."/>
            <person name="Guo L.-L."/>
        </authorList>
    </citation>
    <scope>NUCLEOTIDE SEQUENCE [LARGE SCALE GENOMIC DNA]</scope>
    <source>
        <strain evidence="2 3">JN25</strain>
    </source>
</reference>
<protein>
    <submittedName>
        <fullName evidence="2">TrkH family potassium uptake protein</fullName>
    </submittedName>
</protein>
<evidence type="ECO:0000313" key="3">
    <source>
        <dbReference type="Proteomes" id="UP000266385"/>
    </source>
</evidence>
<organism evidence="2 3">
    <name type="scientific">Henriciella mobilis</name>
    <dbReference type="NCBI Taxonomy" id="2305467"/>
    <lineage>
        <taxon>Bacteria</taxon>
        <taxon>Pseudomonadati</taxon>
        <taxon>Pseudomonadota</taxon>
        <taxon>Alphaproteobacteria</taxon>
        <taxon>Hyphomonadales</taxon>
        <taxon>Hyphomonadaceae</taxon>
        <taxon>Henriciella</taxon>
    </lineage>
</organism>
<feature type="transmembrane region" description="Helical" evidence="1">
    <location>
        <begin position="37"/>
        <end position="58"/>
    </location>
</feature>
<name>A0A399R997_9PROT</name>
<comment type="caution">
    <text evidence="2">The sequence shown here is derived from an EMBL/GenBank/DDBJ whole genome shotgun (WGS) entry which is preliminary data.</text>
</comment>
<keyword evidence="3" id="KW-1185">Reference proteome</keyword>
<feature type="transmembrane region" description="Helical" evidence="1">
    <location>
        <begin position="12"/>
        <end position="31"/>
    </location>
</feature>
<dbReference type="AlphaFoldDB" id="A0A399R997"/>
<proteinExistence type="predicted"/>
<feature type="transmembrane region" description="Helical" evidence="1">
    <location>
        <begin position="129"/>
        <end position="154"/>
    </location>
</feature>
<sequence length="468" mass="49753">MNFSALIRMLSFSTLLFSGGMIVCALAALIAGETTQLLVFLVTAILMSTLAAAALVLTGTPRRRAQPSDGLAFMVIFWFVMALVSAPPFLMGVANSSVITAIHEAVSCLSTTGHTAFDPSNGPWPASLVLWRAILNLAGAVATITFAATVLAALNLDGPGIHRTHLFSLSDESFFDSMPRVLRMTVMVMAICVLIVFAIEVIGGIPPHTAFLDAASAFSTGLADPAGHQVDVTRHVRAFALFLGLLMGSLGLFFLLQVGSGNLSAWIRDPELGTLLVAIAVFAILAAFCGLSFFNAIGWAVSAISTSGIALVSPSSTHALPLALQLAPPLIGGAALSTTGGIKLARIYVLSRRVGQEFVRMGYRQSLLTFEFRRRIQSDRTIMGVWVYLVAYIMACVGGLLLFSFSGSGFENAISNTVGSLTNSAHLVDVQDLPGDRVTQVWLILGMILGRLEVLAFIPLFTASFWHR</sequence>
<evidence type="ECO:0000313" key="2">
    <source>
        <dbReference type="EMBL" id="RIJ28136.1"/>
    </source>
</evidence>